<evidence type="ECO:0000256" key="1">
    <source>
        <dbReference type="ARBA" id="ARBA00004319"/>
    </source>
</evidence>
<dbReference type="InterPro" id="IPR013126">
    <property type="entry name" value="Hsp_70_fam"/>
</dbReference>
<evidence type="ECO:0000313" key="10">
    <source>
        <dbReference type="EMBL" id="MFH4982125.1"/>
    </source>
</evidence>
<keyword evidence="3" id="KW-0732">Signal</keyword>
<dbReference type="InterPro" id="IPR043129">
    <property type="entry name" value="ATPase_NBD"/>
</dbReference>
<reference evidence="10 11" key="1">
    <citation type="submission" date="2024-08" db="EMBL/GenBank/DDBJ databases">
        <title>Gnathostoma spinigerum genome.</title>
        <authorList>
            <person name="Gonzalez-Bertolin B."/>
            <person name="Monzon S."/>
            <person name="Zaballos A."/>
            <person name="Jimenez P."/>
            <person name="Dekumyoy P."/>
            <person name="Varona S."/>
            <person name="Cuesta I."/>
            <person name="Sumanam S."/>
            <person name="Adisakwattana P."/>
            <person name="Gasser R.B."/>
            <person name="Hernandez-Gonzalez A."/>
            <person name="Young N.D."/>
            <person name="Perteguer M.J."/>
        </authorList>
    </citation>
    <scope>NUCLEOTIDE SEQUENCE [LARGE SCALE GENOMIC DNA]</scope>
    <source>
        <strain evidence="10">AL3</strain>
        <tissue evidence="10">Liver</tissue>
    </source>
</reference>
<keyword evidence="5" id="KW-0256">Endoplasmic reticulum</keyword>
<dbReference type="GO" id="GO:0005524">
    <property type="term" value="F:ATP binding"/>
    <property type="evidence" value="ECO:0007669"/>
    <property type="project" value="UniProtKB-KW"/>
</dbReference>
<comment type="similarity">
    <text evidence="2">Belongs to the heat shock protein 70 family.</text>
</comment>
<evidence type="ECO:0000256" key="7">
    <source>
        <dbReference type="ARBA" id="ARBA00023186"/>
    </source>
</evidence>
<evidence type="ECO:0000256" key="6">
    <source>
        <dbReference type="ARBA" id="ARBA00022840"/>
    </source>
</evidence>
<evidence type="ECO:0000256" key="4">
    <source>
        <dbReference type="ARBA" id="ARBA00022741"/>
    </source>
</evidence>
<dbReference type="PANTHER" id="PTHR45639:SF3">
    <property type="entry name" value="HYPOXIA UP-REGULATED PROTEIN 1"/>
    <property type="match status" value="1"/>
</dbReference>
<keyword evidence="9" id="KW-0472">Membrane</keyword>
<gene>
    <name evidence="10" type="ORF">AB6A40_008834</name>
</gene>
<evidence type="ECO:0000256" key="5">
    <source>
        <dbReference type="ARBA" id="ARBA00022824"/>
    </source>
</evidence>
<protein>
    <recommendedName>
        <fullName evidence="8">Hypoxia up-regulated protein 1</fullName>
    </recommendedName>
</protein>
<keyword evidence="6" id="KW-0067">ATP-binding</keyword>
<dbReference type="SUPFAM" id="SSF53067">
    <property type="entry name" value="Actin-like ATPase domain"/>
    <property type="match status" value="1"/>
</dbReference>
<dbReference type="PANTHER" id="PTHR45639">
    <property type="entry name" value="HSC70CB, ISOFORM G-RELATED"/>
    <property type="match status" value="1"/>
</dbReference>
<feature type="transmembrane region" description="Helical" evidence="9">
    <location>
        <begin position="134"/>
        <end position="158"/>
    </location>
</feature>
<dbReference type="AlphaFoldDB" id="A0ABD6F0E5"/>
<keyword evidence="9" id="KW-1133">Transmembrane helix</keyword>
<evidence type="ECO:0000256" key="9">
    <source>
        <dbReference type="SAM" id="Phobius"/>
    </source>
</evidence>
<comment type="caution">
    <text evidence="10">The sequence shown here is derived from an EMBL/GenBank/DDBJ whole genome shotgun (WGS) entry which is preliminary data.</text>
</comment>
<dbReference type="Proteomes" id="UP001608902">
    <property type="component" value="Unassembled WGS sequence"/>
</dbReference>
<name>A0ABD6F0E5_9BILA</name>
<dbReference type="Gene3D" id="3.30.30.30">
    <property type="match status" value="1"/>
</dbReference>
<keyword evidence="9" id="KW-0812">Transmembrane</keyword>
<keyword evidence="11" id="KW-1185">Reference proteome</keyword>
<evidence type="ECO:0000256" key="3">
    <source>
        <dbReference type="ARBA" id="ARBA00022729"/>
    </source>
</evidence>
<comment type="subcellular location">
    <subcellularLocation>
        <location evidence="1">Endoplasmic reticulum lumen</location>
    </subcellularLocation>
</comment>
<sequence length="162" mass="18311">MEIIVNEEARRKTPNLITIKDGERLFSDAALSFSVKQPQHAFMHLVDLLGKDIDNPIVHLYRKRFPFMQIVPDEKRNTVQFVNQNETYSVESLVAMVLSNAQKIAESFAGQGVSGVVITVPAFFNQAERKAVRVAAQIAGLNLLQARFFLIFFSVYLIKLRG</sequence>
<accession>A0ABD6F0E5</accession>
<organism evidence="10 11">
    <name type="scientific">Gnathostoma spinigerum</name>
    <dbReference type="NCBI Taxonomy" id="75299"/>
    <lineage>
        <taxon>Eukaryota</taxon>
        <taxon>Metazoa</taxon>
        <taxon>Ecdysozoa</taxon>
        <taxon>Nematoda</taxon>
        <taxon>Chromadorea</taxon>
        <taxon>Rhabditida</taxon>
        <taxon>Spirurina</taxon>
        <taxon>Gnathostomatomorpha</taxon>
        <taxon>Gnathostomatoidea</taxon>
        <taxon>Gnathostomatidae</taxon>
        <taxon>Gnathostoma</taxon>
    </lineage>
</organism>
<proteinExistence type="inferred from homology"/>
<dbReference type="EMBL" id="JBGFUD010008537">
    <property type="protein sequence ID" value="MFH4982125.1"/>
    <property type="molecule type" value="Genomic_DNA"/>
</dbReference>
<dbReference type="GO" id="GO:0005788">
    <property type="term" value="C:endoplasmic reticulum lumen"/>
    <property type="evidence" value="ECO:0007669"/>
    <property type="project" value="UniProtKB-SubCell"/>
</dbReference>
<dbReference type="FunFam" id="3.30.30.30:FF:000004">
    <property type="entry name" value="hypoxia up-regulated protein 1"/>
    <property type="match status" value="1"/>
</dbReference>
<keyword evidence="7" id="KW-0143">Chaperone</keyword>
<dbReference type="Gene3D" id="3.30.420.40">
    <property type="match status" value="1"/>
</dbReference>
<dbReference type="Pfam" id="PF00012">
    <property type="entry name" value="HSP70"/>
    <property type="match status" value="1"/>
</dbReference>
<keyword evidence="4" id="KW-0547">Nucleotide-binding</keyword>
<evidence type="ECO:0000256" key="8">
    <source>
        <dbReference type="ARBA" id="ARBA00040503"/>
    </source>
</evidence>
<evidence type="ECO:0000313" key="11">
    <source>
        <dbReference type="Proteomes" id="UP001608902"/>
    </source>
</evidence>
<evidence type="ECO:0000256" key="2">
    <source>
        <dbReference type="ARBA" id="ARBA00007381"/>
    </source>
</evidence>